<dbReference type="AlphaFoldDB" id="C5G0J5"/>
<dbReference type="OrthoDB" id="4191833at2759"/>
<proteinExistence type="predicted"/>
<keyword evidence="2" id="KW-1185">Reference proteome</keyword>
<dbReference type="GeneID" id="9224034"/>
<name>C5G0J5_ARTOC</name>
<dbReference type="VEuPathDB" id="FungiDB:MCYG_08467"/>
<dbReference type="Proteomes" id="UP000002035">
    <property type="component" value="Unassembled WGS sequence"/>
</dbReference>
<evidence type="ECO:0000313" key="2">
    <source>
        <dbReference type="Proteomes" id="UP000002035"/>
    </source>
</evidence>
<evidence type="ECO:0000313" key="1">
    <source>
        <dbReference type="EMBL" id="EEQ35648.1"/>
    </source>
</evidence>
<dbReference type="EMBL" id="DS995709">
    <property type="protein sequence ID" value="EEQ35648.1"/>
    <property type="molecule type" value="Genomic_DNA"/>
</dbReference>
<dbReference type="HOGENOM" id="CLU_990384_0_0_1"/>
<gene>
    <name evidence="1" type="ORF">MCYG_08467</name>
</gene>
<dbReference type="eggNOG" id="ENOG502T52S">
    <property type="taxonomic scope" value="Eukaryota"/>
</dbReference>
<accession>C5G0J5</accession>
<organism evidence="1 2">
    <name type="scientific">Arthroderma otae (strain ATCC MYA-4605 / CBS 113480)</name>
    <name type="common">Microsporum canis</name>
    <dbReference type="NCBI Taxonomy" id="554155"/>
    <lineage>
        <taxon>Eukaryota</taxon>
        <taxon>Fungi</taxon>
        <taxon>Dikarya</taxon>
        <taxon>Ascomycota</taxon>
        <taxon>Pezizomycotina</taxon>
        <taxon>Eurotiomycetes</taxon>
        <taxon>Eurotiomycetidae</taxon>
        <taxon>Onygenales</taxon>
        <taxon>Arthrodermataceae</taxon>
        <taxon>Microsporum</taxon>
    </lineage>
</organism>
<protein>
    <submittedName>
        <fullName evidence="1">Uncharacterized protein</fullName>
    </submittedName>
</protein>
<dbReference type="RefSeq" id="XP_002842636.1">
    <property type="nucleotide sequence ID" value="XM_002842590.1"/>
</dbReference>
<sequence>MKEKYPGYPNELVTDHMYLIHCGDVPEIIDDNNNGLTTRGIDIYGVTSYLKSQYDRLGLRDNSQGQAENWSESTFVECMKKKYPLFPYDKSVSHGDIQHCHATRLNQLHARSDDNSRNPVIDVFGTAVTFLNDCNERDLPKNFQQAADFRANARNICDHLVGDLVKNAPALYGDVLKNAYTKEVQTLYGHKDVVLAVTMSIFPQARAAFATINKAKEAYDAICMSAISIFGTKDEGCTSELNYLQGRRRTTTGVKDGFLDFLIGGVKQGLLTIDFSPAEDF</sequence>
<reference evidence="2" key="1">
    <citation type="journal article" date="2012" name="MBio">
        <title>Comparative genome analysis of Trichophyton rubrum and related dermatophytes reveals candidate genes involved in infection.</title>
        <authorList>
            <person name="Martinez D.A."/>
            <person name="Oliver B.G."/>
            <person name="Graeser Y."/>
            <person name="Goldberg J.M."/>
            <person name="Li W."/>
            <person name="Martinez-Rossi N.M."/>
            <person name="Monod M."/>
            <person name="Shelest E."/>
            <person name="Barton R.C."/>
            <person name="Birch E."/>
            <person name="Brakhage A.A."/>
            <person name="Chen Z."/>
            <person name="Gurr S.J."/>
            <person name="Heiman D."/>
            <person name="Heitman J."/>
            <person name="Kosti I."/>
            <person name="Rossi A."/>
            <person name="Saif S."/>
            <person name="Samalova M."/>
            <person name="Saunders C.W."/>
            <person name="Shea T."/>
            <person name="Summerbell R.C."/>
            <person name="Xu J."/>
            <person name="Young S."/>
            <person name="Zeng Q."/>
            <person name="Birren B.W."/>
            <person name="Cuomo C.A."/>
            <person name="White T.C."/>
        </authorList>
    </citation>
    <scope>NUCLEOTIDE SEQUENCE [LARGE SCALE GENOMIC DNA]</scope>
    <source>
        <strain evidence="2">ATCC MYA-4605 / CBS 113480</strain>
    </source>
</reference>